<feature type="transmembrane region" description="Helical" evidence="7">
    <location>
        <begin position="238"/>
        <end position="260"/>
    </location>
</feature>
<feature type="transmembrane region" description="Helical" evidence="7">
    <location>
        <begin position="208"/>
        <end position="226"/>
    </location>
</feature>
<dbReference type="Proteomes" id="UP001551189">
    <property type="component" value="Unassembled WGS sequence"/>
</dbReference>
<evidence type="ECO:0000256" key="5">
    <source>
        <dbReference type="ARBA" id="ARBA00023136"/>
    </source>
</evidence>
<dbReference type="PANTHER" id="PTHR32322:SF2">
    <property type="entry name" value="EAMA DOMAIN-CONTAINING PROTEIN"/>
    <property type="match status" value="1"/>
</dbReference>
<dbReference type="RefSeq" id="WP_359698382.1">
    <property type="nucleotide sequence ID" value="NZ_JBEYXT010000139.1"/>
</dbReference>
<sequence>MSVRPRAADAVTAALAPMVWGSTYLVTTEFLPENRPLLAATVRALPSGLLLVLITRSLPRGAWIGRAAMLGVLNIGAFFALLFVAAYRLPGGIAALIGSLQPMLVLGLAVPLLGERARGRDLAACLLGTAGVALLVGASATALDPVGVAAALGCAGCMALGIVLTKRWGRPAGLVAFTGWQLALGGLFLLPLTLLFEGLPQRVTTVNLTAYGYLCLVGAVFAYTVWFRGVERLPAVAVSLLGLLSPVVAALLGLVVLGQGFTPPQLAGAAAVLAGIVLAQLPSLRPARPQRKESHEHRNRPGRRHQVRRTGVPSA</sequence>
<evidence type="ECO:0000313" key="10">
    <source>
        <dbReference type="Proteomes" id="UP001551189"/>
    </source>
</evidence>
<dbReference type="InterPro" id="IPR037185">
    <property type="entry name" value="EmrE-like"/>
</dbReference>
<comment type="subcellular location">
    <subcellularLocation>
        <location evidence="1">Membrane</location>
        <topology evidence="1">Multi-pass membrane protein</topology>
    </subcellularLocation>
</comment>
<evidence type="ECO:0000256" key="2">
    <source>
        <dbReference type="ARBA" id="ARBA00007362"/>
    </source>
</evidence>
<dbReference type="EMBL" id="JBEYXT010000139">
    <property type="protein sequence ID" value="MEU6804428.1"/>
    <property type="molecule type" value="Genomic_DNA"/>
</dbReference>
<feature type="transmembrane region" description="Helical" evidence="7">
    <location>
        <begin position="121"/>
        <end position="140"/>
    </location>
</feature>
<feature type="region of interest" description="Disordered" evidence="6">
    <location>
        <begin position="286"/>
        <end position="315"/>
    </location>
</feature>
<dbReference type="PANTHER" id="PTHR32322">
    <property type="entry name" value="INNER MEMBRANE TRANSPORTER"/>
    <property type="match status" value="1"/>
</dbReference>
<evidence type="ECO:0000256" key="3">
    <source>
        <dbReference type="ARBA" id="ARBA00022692"/>
    </source>
</evidence>
<keyword evidence="5 7" id="KW-0472">Membrane</keyword>
<gene>
    <name evidence="9" type="ORF">ABZ931_25975</name>
</gene>
<dbReference type="InterPro" id="IPR050638">
    <property type="entry name" value="AA-Vitamin_Transporters"/>
</dbReference>
<evidence type="ECO:0000256" key="4">
    <source>
        <dbReference type="ARBA" id="ARBA00022989"/>
    </source>
</evidence>
<keyword evidence="3 7" id="KW-0812">Transmembrane</keyword>
<dbReference type="Pfam" id="PF00892">
    <property type="entry name" value="EamA"/>
    <property type="match status" value="2"/>
</dbReference>
<organism evidence="9 10">
    <name type="scientific">Streptomyces neyagawaensis</name>
    <dbReference type="NCBI Taxonomy" id="42238"/>
    <lineage>
        <taxon>Bacteria</taxon>
        <taxon>Bacillati</taxon>
        <taxon>Actinomycetota</taxon>
        <taxon>Actinomycetes</taxon>
        <taxon>Kitasatosporales</taxon>
        <taxon>Streptomycetaceae</taxon>
        <taxon>Streptomyces</taxon>
    </lineage>
</organism>
<evidence type="ECO:0000313" key="9">
    <source>
        <dbReference type="EMBL" id="MEU6804428.1"/>
    </source>
</evidence>
<name>A0ABV3B4R2_9ACTN</name>
<comment type="similarity">
    <text evidence="2">Belongs to the EamA transporter family.</text>
</comment>
<feature type="compositionally biased region" description="Basic residues" evidence="6">
    <location>
        <begin position="297"/>
        <end position="308"/>
    </location>
</feature>
<feature type="domain" description="EamA" evidence="8">
    <location>
        <begin position="12"/>
        <end position="136"/>
    </location>
</feature>
<proteinExistence type="inferred from homology"/>
<feature type="domain" description="EamA" evidence="8">
    <location>
        <begin position="147"/>
        <end position="278"/>
    </location>
</feature>
<evidence type="ECO:0000259" key="8">
    <source>
        <dbReference type="Pfam" id="PF00892"/>
    </source>
</evidence>
<feature type="transmembrane region" description="Helical" evidence="7">
    <location>
        <begin position="67"/>
        <end position="87"/>
    </location>
</feature>
<keyword evidence="4 7" id="KW-1133">Transmembrane helix</keyword>
<feature type="transmembrane region" description="Helical" evidence="7">
    <location>
        <begin position="172"/>
        <end position="196"/>
    </location>
</feature>
<feature type="transmembrane region" description="Helical" evidence="7">
    <location>
        <begin position="266"/>
        <end position="284"/>
    </location>
</feature>
<dbReference type="Gene3D" id="1.10.3730.20">
    <property type="match status" value="1"/>
</dbReference>
<accession>A0ABV3B4R2</accession>
<feature type="transmembrane region" description="Helical" evidence="7">
    <location>
        <begin position="93"/>
        <end position="114"/>
    </location>
</feature>
<feature type="transmembrane region" description="Helical" evidence="7">
    <location>
        <begin position="146"/>
        <end position="165"/>
    </location>
</feature>
<protein>
    <submittedName>
        <fullName evidence="9">EamA family transporter</fullName>
    </submittedName>
</protein>
<reference evidence="9 10" key="1">
    <citation type="submission" date="2024-06" db="EMBL/GenBank/DDBJ databases">
        <title>The Natural Products Discovery Center: Release of the First 8490 Sequenced Strains for Exploring Actinobacteria Biosynthetic Diversity.</title>
        <authorList>
            <person name="Kalkreuter E."/>
            <person name="Kautsar S.A."/>
            <person name="Yang D."/>
            <person name="Bader C.D."/>
            <person name="Teijaro C.N."/>
            <person name="Fluegel L."/>
            <person name="Davis C.M."/>
            <person name="Simpson J.R."/>
            <person name="Lauterbach L."/>
            <person name="Steele A.D."/>
            <person name="Gui C."/>
            <person name="Meng S."/>
            <person name="Li G."/>
            <person name="Viehrig K."/>
            <person name="Ye F."/>
            <person name="Su P."/>
            <person name="Kiefer A.F."/>
            <person name="Nichols A."/>
            <person name="Cepeda A.J."/>
            <person name="Yan W."/>
            <person name="Fan B."/>
            <person name="Jiang Y."/>
            <person name="Adhikari A."/>
            <person name="Zheng C.-J."/>
            <person name="Schuster L."/>
            <person name="Cowan T.M."/>
            <person name="Smanski M.J."/>
            <person name="Chevrette M.G."/>
            <person name="De Carvalho L.P.S."/>
            <person name="Shen B."/>
        </authorList>
    </citation>
    <scope>NUCLEOTIDE SEQUENCE [LARGE SCALE GENOMIC DNA]</scope>
    <source>
        <strain evidence="9 10">NPDC046851</strain>
    </source>
</reference>
<comment type="caution">
    <text evidence="9">The sequence shown here is derived from an EMBL/GenBank/DDBJ whole genome shotgun (WGS) entry which is preliminary data.</text>
</comment>
<evidence type="ECO:0000256" key="6">
    <source>
        <dbReference type="SAM" id="MobiDB-lite"/>
    </source>
</evidence>
<keyword evidence="10" id="KW-1185">Reference proteome</keyword>
<dbReference type="InterPro" id="IPR000620">
    <property type="entry name" value="EamA_dom"/>
</dbReference>
<dbReference type="SUPFAM" id="SSF103481">
    <property type="entry name" value="Multidrug resistance efflux transporter EmrE"/>
    <property type="match status" value="2"/>
</dbReference>
<evidence type="ECO:0000256" key="1">
    <source>
        <dbReference type="ARBA" id="ARBA00004141"/>
    </source>
</evidence>
<evidence type="ECO:0000256" key="7">
    <source>
        <dbReference type="SAM" id="Phobius"/>
    </source>
</evidence>